<evidence type="ECO:0000313" key="1">
    <source>
        <dbReference type="EMBL" id="CAG8441249.1"/>
    </source>
</evidence>
<protein>
    <submittedName>
        <fullName evidence="1">7609_t:CDS:1</fullName>
    </submittedName>
</protein>
<proteinExistence type="predicted"/>
<reference evidence="1" key="1">
    <citation type="submission" date="2021-06" db="EMBL/GenBank/DDBJ databases">
        <authorList>
            <person name="Kallberg Y."/>
            <person name="Tangrot J."/>
            <person name="Rosling A."/>
        </authorList>
    </citation>
    <scope>NUCLEOTIDE SEQUENCE</scope>
    <source>
        <strain evidence="1">AU212A</strain>
    </source>
</reference>
<gene>
    <name evidence="1" type="ORF">SCALOS_LOCUS635</name>
</gene>
<comment type="caution">
    <text evidence="1">The sequence shown here is derived from an EMBL/GenBank/DDBJ whole genome shotgun (WGS) entry which is preliminary data.</text>
</comment>
<sequence>MEKLEHSETNFFDNIEIITQQLKAQKRENLLFTSLLLLLECEQQLVASQEKRSIDQDPNYDHIYAELQINLYAMDVWVYEIYQFGIIDQEFMPVSIKFKISQITNEIDIDYIINTLIPAVHEEYTKGVNVIKDLKIVIVDIRANRSKKSCSKSEDKCFTGNSIYYKGTGYLNNLYEANNSGLRELISSLDTLCFLNTIEVNEFLNINSEEVVYEVLLED</sequence>
<accession>A0ACA9JXJ0</accession>
<organism evidence="1 2">
    <name type="scientific">Scutellospora calospora</name>
    <dbReference type="NCBI Taxonomy" id="85575"/>
    <lineage>
        <taxon>Eukaryota</taxon>
        <taxon>Fungi</taxon>
        <taxon>Fungi incertae sedis</taxon>
        <taxon>Mucoromycota</taxon>
        <taxon>Glomeromycotina</taxon>
        <taxon>Glomeromycetes</taxon>
        <taxon>Diversisporales</taxon>
        <taxon>Gigasporaceae</taxon>
        <taxon>Scutellospora</taxon>
    </lineage>
</organism>
<evidence type="ECO:0000313" key="2">
    <source>
        <dbReference type="Proteomes" id="UP000789860"/>
    </source>
</evidence>
<keyword evidence="2" id="KW-1185">Reference proteome</keyword>
<dbReference type="EMBL" id="CAJVPM010000316">
    <property type="protein sequence ID" value="CAG8441249.1"/>
    <property type="molecule type" value="Genomic_DNA"/>
</dbReference>
<dbReference type="Proteomes" id="UP000789860">
    <property type="component" value="Unassembled WGS sequence"/>
</dbReference>
<name>A0ACA9JXJ0_9GLOM</name>